<name>A0A941W4E9_9BACT</name>
<evidence type="ECO:0000313" key="5">
    <source>
        <dbReference type="Proteomes" id="UP000722750"/>
    </source>
</evidence>
<dbReference type="PANTHER" id="PTHR10584">
    <property type="entry name" value="SUGAR KINASE"/>
    <property type="match status" value="1"/>
</dbReference>
<dbReference type="CDD" id="cd01942">
    <property type="entry name" value="ribokinase_group_A"/>
    <property type="match status" value="1"/>
</dbReference>
<organism evidence="4 5">
    <name type="scientific">Candidatus Scalindua arabica</name>
    <dbReference type="NCBI Taxonomy" id="1127984"/>
    <lineage>
        <taxon>Bacteria</taxon>
        <taxon>Pseudomonadati</taxon>
        <taxon>Planctomycetota</taxon>
        <taxon>Candidatus Brocadiia</taxon>
        <taxon>Candidatus Brocadiales</taxon>
        <taxon>Candidatus Scalinduaceae</taxon>
        <taxon>Candidatus Scalindua</taxon>
    </lineage>
</organism>
<evidence type="ECO:0000256" key="2">
    <source>
        <dbReference type="ARBA" id="ARBA00022777"/>
    </source>
</evidence>
<dbReference type="GO" id="GO:0016301">
    <property type="term" value="F:kinase activity"/>
    <property type="evidence" value="ECO:0007669"/>
    <property type="project" value="UniProtKB-KW"/>
</dbReference>
<comment type="caution">
    <text evidence="4">The sequence shown here is derived from an EMBL/GenBank/DDBJ whole genome shotgun (WGS) entry which is preliminary data.</text>
</comment>
<dbReference type="InterPro" id="IPR002173">
    <property type="entry name" value="Carboh/pur_kinase_PfkB_CS"/>
</dbReference>
<evidence type="ECO:0000256" key="1">
    <source>
        <dbReference type="ARBA" id="ARBA00022679"/>
    </source>
</evidence>
<dbReference type="Gene3D" id="3.40.1190.20">
    <property type="match status" value="1"/>
</dbReference>
<dbReference type="InterPro" id="IPR029056">
    <property type="entry name" value="Ribokinase-like"/>
</dbReference>
<protein>
    <submittedName>
        <fullName evidence="4">Adenosine kinase</fullName>
    </submittedName>
</protein>
<evidence type="ECO:0000313" key="4">
    <source>
        <dbReference type="EMBL" id="MBS1258937.1"/>
    </source>
</evidence>
<dbReference type="Pfam" id="PF00294">
    <property type="entry name" value="PfkB"/>
    <property type="match status" value="1"/>
</dbReference>
<dbReference type="InterPro" id="IPR011611">
    <property type="entry name" value="PfkB_dom"/>
</dbReference>
<keyword evidence="1" id="KW-0808">Transferase</keyword>
<feature type="domain" description="Carbohydrate kinase PfkB" evidence="3">
    <location>
        <begin position="42"/>
        <end position="296"/>
    </location>
</feature>
<dbReference type="EMBL" id="JAANXD010000077">
    <property type="protein sequence ID" value="MBS1258937.1"/>
    <property type="molecule type" value="Genomic_DNA"/>
</dbReference>
<dbReference type="PROSITE" id="PS00584">
    <property type="entry name" value="PFKB_KINASES_2"/>
    <property type="match status" value="1"/>
</dbReference>
<accession>A0A941W4E9</accession>
<dbReference type="PANTHER" id="PTHR10584:SF166">
    <property type="entry name" value="RIBOKINASE"/>
    <property type="match status" value="1"/>
</dbReference>
<sequence length="317" mass="35155">MNILVSGSLAYDRIMDFPGKFSDHILPDKIHVLNVCFMIDGLKENFGGTAGNIAYALSLLDESPTIITTAGRDFDSYKDWLMKSSITTEHIKIIDEELTAGAYITTDKSDNQITAFNPGAMKFSSSYNFESVAHDDTVAIVSPGNLDDMYNFSNIYKQKKIDYIFDPGQSLPAWTKERLIEMIDGSKVFICNDYELQLTQDKTSMTIDDILEKTEILVQTKSEHGSIVTLKEHGQTKNIDIPAAKVDSVKDPTGAGDAYRAGLIKGFFLSDGDIVHAARMGSVTAAYCVEVYGPQNFNFSPESFNKRFEDAFGEKAF</sequence>
<dbReference type="AlphaFoldDB" id="A0A941W4E9"/>
<keyword evidence="2 4" id="KW-0418">Kinase</keyword>
<dbReference type="Proteomes" id="UP000722750">
    <property type="component" value="Unassembled WGS sequence"/>
</dbReference>
<gene>
    <name evidence="4" type="ORF">MAG551_02001</name>
</gene>
<reference evidence="4" key="1">
    <citation type="journal article" date="2021" name="ISME J.">
        <title>Fine-scale metabolic discontinuity in a stratified prokaryote microbiome of a Red Sea deep halocline.</title>
        <authorList>
            <person name="Michoud G."/>
            <person name="Ngugi D.K."/>
            <person name="Barozzi A."/>
            <person name="Merlino G."/>
            <person name="Calleja M.L."/>
            <person name="Delgado-Huertas A."/>
            <person name="Moran X.A.G."/>
            <person name="Daffonchio D."/>
        </authorList>
    </citation>
    <scope>NUCLEOTIDE SEQUENCE</scope>
    <source>
        <strain evidence="4">SuakinDeep_MAG55_1</strain>
    </source>
</reference>
<dbReference type="SUPFAM" id="SSF53613">
    <property type="entry name" value="Ribokinase-like"/>
    <property type="match status" value="1"/>
</dbReference>
<evidence type="ECO:0000259" key="3">
    <source>
        <dbReference type="Pfam" id="PF00294"/>
    </source>
</evidence>
<proteinExistence type="predicted"/>